<evidence type="ECO:0000256" key="1">
    <source>
        <dbReference type="ARBA" id="ARBA00022741"/>
    </source>
</evidence>
<dbReference type="SUPFAM" id="SSF52540">
    <property type="entry name" value="P-loop containing nucleoside triphosphate hydrolases"/>
    <property type="match status" value="1"/>
</dbReference>
<dbReference type="GO" id="GO:0005524">
    <property type="term" value="F:ATP binding"/>
    <property type="evidence" value="ECO:0007669"/>
    <property type="project" value="UniProtKB-KW"/>
</dbReference>
<accession>A0A6J6XAF3</accession>
<gene>
    <name evidence="4" type="ORF">UFOPK2925_01572</name>
</gene>
<feature type="domain" description="SF4 helicase" evidence="3">
    <location>
        <begin position="20"/>
        <end position="306"/>
    </location>
</feature>
<dbReference type="EMBL" id="CAEZZU010000301">
    <property type="protein sequence ID" value="CAB4792348.1"/>
    <property type="molecule type" value="Genomic_DNA"/>
</dbReference>
<protein>
    <submittedName>
        <fullName evidence="4">Unannotated protein</fullName>
    </submittedName>
</protein>
<dbReference type="Pfam" id="PF03796">
    <property type="entry name" value="DnaB_C"/>
    <property type="match status" value="1"/>
</dbReference>
<dbReference type="PROSITE" id="PS51199">
    <property type="entry name" value="SF4_HELICASE"/>
    <property type="match status" value="1"/>
</dbReference>
<keyword evidence="2" id="KW-0067">ATP-binding</keyword>
<evidence type="ECO:0000313" key="4">
    <source>
        <dbReference type="EMBL" id="CAB4792348.1"/>
    </source>
</evidence>
<evidence type="ECO:0000259" key="3">
    <source>
        <dbReference type="PROSITE" id="PS51199"/>
    </source>
</evidence>
<dbReference type="GO" id="GO:0003678">
    <property type="term" value="F:DNA helicase activity"/>
    <property type="evidence" value="ECO:0007669"/>
    <property type="project" value="InterPro"/>
</dbReference>
<reference evidence="4" key="1">
    <citation type="submission" date="2020-05" db="EMBL/GenBank/DDBJ databases">
        <authorList>
            <person name="Chiriac C."/>
            <person name="Salcher M."/>
            <person name="Ghai R."/>
            <person name="Kavagutti S V."/>
        </authorList>
    </citation>
    <scope>NUCLEOTIDE SEQUENCE</scope>
</reference>
<dbReference type="InterPro" id="IPR027417">
    <property type="entry name" value="P-loop_NTPase"/>
</dbReference>
<keyword evidence="1" id="KW-0547">Nucleotide-binding</keyword>
<dbReference type="PANTHER" id="PTHR43637">
    <property type="entry name" value="UPF0273 PROTEIN TM_0370"/>
    <property type="match status" value="1"/>
</dbReference>
<dbReference type="InterPro" id="IPR007694">
    <property type="entry name" value="DNA_helicase_DnaB-like_C"/>
</dbReference>
<sequence length="320" mass="33888">MTAFEATTVRDLLNTPTASLHIGAPPVATGLAPLDDALRGGLRIGDLSLLAGRPGVGKTVTALQIARNAALAGRAVAFVCSEHSTSAILERLLVLEARSIAREDESHLIDTAIHEVIESARLGSRRGSLSPLAEEVFARVSQYGSRLVIAGISSSDFDFDQLESLAPPAEGLLIVDRLDTRGSAKTELEAISTADFAIALKSIATRLGISVLATCGTNQGGMDARRLSISGIKDASSLDPFCDLILILNEKARAVADVAIAFNPAKSDEFSCQVLITVEKNRAGRGGVNIQFDKDFEFYRLNPQGSFLVEKLLSDVLSEG</sequence>
<name>A0A6J6XAF3_9ZZZZ</name>
<dbReference type="PRINTS" id="PR01874">
    <property type="entry name" value="DNAREPAIRADA"/>
</dbReference>
<organism evidence="4">
    <name type="scientific">freshwater metagenome</name>
    <dbReference type="NCBI Taxonomy" id="449393"/>
    <lineage>
        <taxon>unclassified sequences</taxon>
        <taxon>metagenomes</taxon>
        <taxon>ecological metagenomes</taxon>
    </lineage>
</organism>
<evidence type="ECO:0000256" key="2">
    <source>
        <dbReference type="ARBA" id="ARBA00022840"/>
    </source>
</evidence>
<dbReference type="Gene3D" id="3.40.50.300">
    <property type="entry name" value="P-loop containing nucleotide triphosphate hydrolases"/>
    <property type="match status" value="1"/>
</dbReference>
<proteinExistence type="predicted"/>
<dbReference type="GO" id="GO:0006260">
    <property type="term" value="P:DNA replication"/>
    <property type="evidence" value="ECO:0007669"/>
    <property type="project" value="InterPro"/>
</dbReference>
<dbReference type="AlphaFoldDB" id="A0A6J6XAF3"/>